<sequence length="197" mass="22683">MAEFPDLGKHCYISKCNKLDFLPFCCDYCHHDFCLEHCSPVIHHCDALQNKPTGRKTSLTESSKNKCCVKTCNQKELISFICEFCGENVCLHHRHQVDHSCEKLVPPEEPMKKTAEVVRNILESKHAQPQKRALHGRKSASTAAKVQLMKLKMKAVGDSSLSQTERIYFQVFLPKRHTDKEKAFYFSKLWTVSKNLK</sequence>
<dbReference type="PROSITE" id="PS51039">
    <property type="entry name" value="ZF_AN1"/>
    <property type="match status" value="2"/>
</dbReference>
<evidence type="ECO:0000256" key="3">
    <source>
        <dbReference type="ARBA" id="ARBA00022833"/>
    </source>
</evidence>
<keyword evidence="2 4" id="KW-0863">Zinc-finger</keyword>
<evidence type="ECO:0000256" key="1">
    <source>
        <dbReference type="ARBA" id="ARBA00022723"/>
    </source>
</evidence>
<evidence type="ECO:0000313" key="7">
    <source>
        <dbReference type="RefSeq" id="XP_022247474.1"/>
    </source>
</evidence>
<dbReference type="PANTHER" id="PTHR14677:SF37">
    <property type="entry name" value="AN1-TYPE ZINC FINGER PROTEIN 1"/>
    <property type="match status" value="1"/>
</dbReference>
<accession>A0ABM1SV18</accession>
<gene>
    <name evidence="7" type="primary">LOC106464107</name>
</gene>
<dbReference type="Gene3D" id="4.10.1110.10">
    <property type="entry name" value="AN1-like Zinc finger"/>
    <property type="match status" value="2"/>
</dbReference>
<keyword evidence="1" id="KW-0479">Metal-binding</keyword>
<evidence type="ECO:0000256" key="2">
    <source>
        <dbReference type="ARBA" id="ARBA00022771"/>
    </source>
</evidence>
<dbReference type="RefSeq" id="XP_022247474.1">
    <property type="nucleotide sequence ID" value="XM_022391766.1"/>
</dbReference>
<keyword evidence="3" id="KW-0862">Zinc</keyword>
<dbReference type="Pfam" id="PF01428">
    <property type="entry name" value="zf-AN1"/>
    <property type="match status" value="2"/>
</dbReference>
<dbReference type="SMART" id="SM00154">
    <property type="entry name" value="ZnF_AN1"/>
    <property type="match status" value="2"/>
</dbReference>
<dbReference type="Proteomes" id="UP000694941">
    <property type="component" value="Unplaced"/>
</dbReference>
<name>A0ABM1SV18_LIMPO</name>
<keyword evidence="6" id="KW-1185">Reference proteome</keyword>
<evidence type="ECO:0000256" key="4">
    <source>
        <dbReference type="PROSITE-ProRule" id="PRU00449"/>
    </source>
</evidence>
<dbReference type="InterPro" id="IPR000058">
    <property type="entry name" value="Znf_AN1"/>
</dbReference>
<feature type="domain" description="AN1-type" evidence="5">
    <location>
        <begin position="5"/>
        <end position="53"/>
    </location>
</feature>
<dbReference type="SUPFAM" id="SSF118310">
    <property type="entry name" value="AN1-like Zinc finger"/>
    <property type="match status" value="2"/>
</dbReference>
<protein>
    <submittedName>
        <fullName evidence="7">AN1-type zinc finger protein 1-like</fullName>
    </submittedName>
</protein>
<evidence type="ECO:0000313" key="6">
    <source>
        <dbReference type="Proteomes" id="UP000694941"/>
    </source>
</evidence>
<dbReference type="PANTHER" id="PTHR14677">
    <property type="entry name" value="ARSENITE INDUCUBLE RNA ASSOCIATED PROTEIN AIP-1-RELATED"/>
    <property type="match status" value="1"/>
</dbReference>
<dbReference type="GeneID" id="106464107"/>
<organism evidence="6 7">
    <name type="scientific">Limulus polyphemus</name>
    <name type="common">Atlantic horseshoe crab</name>
    <dbReference type="NCBI Taxonomy" id="6850"/>
    <lineage>
        <taxon>Eukaryota</taxon>
        <taxon>Metazoa</taxon>
        <taxon>Ecdysozoa</taxon>
        <taxon>Arthropoda</taxon>
        <taxon>Chelicerata</taxon>
        <taxon>Merostomata</taxon>
        <taxon>Xiphosura</taxon>
        <taxon>Limulidae</taxon>
        <taxon>Limulus</taxon>
    </lineage>
</organism>
<proteinExistence type="predicted"/>
<evidence type="ECO:0000259" key="5">
    <source>
        <dbReference type="PROSITE" id="PS51039"/>
    </source>
</evidence>
<feature type="domain" description="AN1-type" evidence="5">
    <location>
        <begin position="61"/>
        <end position="109"/>
    </location>
</feature>
<reference evidence="7" key="1">
    <citation type="submission" date="2025-08" db="UniProtKB">
        <authorList>
            <consortium name="RefSeq"/>
        </authorList>
    </citation>
    <scope>IDENTIFICATION</scope>
    <source>
        <tissue evidence="7">Muscle</tissue>
    </source>
</reference>
<dbReference type="InterPro" id="IPR035896">
    <property type="entry name" value="AN1-like_Znf"/>
</dbReference>